<dbReference type="Pfam" id="PF04134">
    <property type="entry name" value="DCC1-like"/>
    <property type="match status" value="1"/>
</dbReference>
<proteinExistence type="predicted"/>
<dbReference type="ExpressionAtlas" id="B2D2H0">
    <property type="expression patterns" value="baseline"/>
</dbReference>
<accession>B2D2H0</accession>
<evidence type="ECO:0000313" key="2">
    <source>
        <dbReference type="EMBL" id="ACB59203.1"/>
    </source>
</evidence>
<dbReference type="PROSITE" id="PS50879">
    <property type="entry name" value="RNASE_H_1"/>
    <property type="match status" value="1"/>
</dbReference>
<dbReference type="CDD" id="cd09279">
    <property type="entry name" value="RNase_HI_like"/>
    <property type="match status" value="1"/>
</dbReference>
<dbReference type="FunFam" id="3.30.420.10:FF:000076">
    <property type="entry name" value="RBR-type E3 ubiquitin transferase"/>
    <property type="match status" value="1"/>
</dbReference>
<organism evidence="2">
    <name type="scientific">Brassica oleracea</name>
    <name type="common">Wild cabbage</name>
    <dbReference type="NCBI Taxonomy" id="3712"/>
    <lineage>
        <taxon>Eukaryota</taxon>
        <taxon>Viridiplantae</taxon>
        <taxon>Streptophyta</taxon>
        <taxon>Embryophyta</taxon>
        <taxon>Tracheophyta</taxon>
        <taxon>Spermatophyta</taxon>
        <taxon>Magnoliopsida</taxon>
        <taxon>eudicotyledons</taxon>
        <taxon>Gunneridae</taxon>
        <taxon>Pentapetalae</taxon>
        <taxon>rosids</taxon>
        <taxon>malvids</taxon>
        <taxon>Brassicales</taxon>
        <taxon>Brassicaceae</taxon>
        <taxon>Brassiceae</taxon>
        <taxon>Brassica</taxon>
    </lineage>
</organism>
<reference evidence="2" key="1">
    <citation type="journal article" date="2009" name="Plant Cell Rep.">
        <title>Comparative sequence analysis for Brassica oleracea with similar sequences in B. rapa and Arabidopsis thaliana.</title>
        <authorList>
            <person name="Qiu D."/>
            <person name="Gao M."/>
            <person name="Li G."/>
            <person name="Quiros C."/>
        </authorList>
    </citation>
    <scope>NUCLEOTIDE SEQUENCE</scope>
</reference>
<sequence length="492" mass="54382">MPSKPCLNPATVVSPLGLSRAHCYSSRSKSGKSKMLTAVSVADKEKEKEKDAFFVVRKGDVIGIYKDLNDCQAQVGSSVNTIFSPLQYILCYLYRMGIINRRNYCVILLILEPTSSKVKVSEEEDISEMKSKDMKHDMPSASVFDQQLKPSAVTSDETCFIEFDGASKGNPGLSGAAAVLKTEDGSLICKVRQGLGIATNNAAEYHGLILGLKHAIERGYKKIKVKGDSKLICMQIKGKWKVNNEVLSKLHEEAKQLTNECISFEISHVLRNLNSAADEQANLAVRLPGNVERISRMLTKALRILKPRSILGPVYSSSLSPRLTPGAVSRTTAGAAEIDADDAVAYSDPTESPTAMPITMQAHLQPRVVVYDGVCHLCHGGVKWIIKADKYRKIKFCCLQSKAAEPYLTVSGVTKEDVQKRFLFIEGLGSYHQASTALKAFAIVPSPLRDSVYDYVANNRYNWFGKAEDCLVLKEKELLERFIDRDELIDRC</sequence>
<dbReference type="PANTHER" id="PTHR33639">
    <property type="entry name" value="THIOL-DISULFIDE OXIDOREDUCTASE DCC"/>
    <property type="match status" value="1"/>
</dbReference>
<dbReference type="Pfam" id="PF13456">
    <property type="entry name" value="RVT_3"/>
    <property type="match status" value="1"/>
</dbReference>
<dbReference type="GO" id="GO:0003676">
    <property type="term" value="F:nucleic acid binding"/>
    <property type="evidence" value="ECO:0007669"/>
    <property type="project" value="InterPro"/>
</dbReference>
<dbReference type="GO" id="GO:0015035">
    <property type="term" value="F:protein-disulfide reductase activity"/>
    <property type="evidence" value="ECO:0007669"/>
    <property type="project" value="InterPro"/>
</dbReference>
<dbReference type="PANTHER" id="PTHR33639:SF1">
    <property type="entry name" value="T23E23.25"/>
    <property type="match status" value="1"/>
</dbReference>
<dbReference type="InterPro" id="IPR036397">
    <property type="entry name" value="RNaseH_sf"/>
</dbReference>
<name>B2D2H0_BRAOL</name>
<dbReference type="InterPro" id="IPR012337">
    <property type="entry name" value="RNaseH-like_sf"/>
</dbReference>
<feature type="domain" description="RNase H type-1" evidence="1">
    <location>
        <begin position="155"/>
        <end position="286"/>
    </location>
</feature>
<protein>
    <submittedName>
        <fullName evidence="2">RNase H domain-containing protein</fullName>
    </submittedName>
</protein>
<dbReference type="InterPro" id="IPR007263">
    <property type="entry name" value="DCC1-like"/>
</dbReference>
<dbReference type="InterPro" id="IPR052927">
    <property type="entry name" value="DCC_oxidoreductase"/>
</dbReference>
<dbReference type="SUPFAM" id="SSF53098">
    <property type="entry name" value="Ribonuclease H-like"/>
    <property type="match status" value="1"/>
</dbReference>
<dbReference type="AlphaFoldDB" id="B2D2H0"/>
<dbReference type="EMBL" id="EU579454">
    <property type="protein sequence ID" value="ACB59203.1"/>
    <property type="molecule type" value="Genomic_DNA"/>
</dbReference>
<evidence type="ECO:0000259" key="1">
    <source>
        <dbReference type="PROSITE" id="PS50879"/>
    </source>
</evidence>
<dbReference type="InterPro" id="IPR002156">
    <property type="entry name" value="RNaseH_domain"/>
</dbReference>
<dbReference type="GO" id="GO:0004523">
    <property type="term" value="F:RNA-DNA hybrid ribonuclease activity"/>
    <property type="evidence" value="ECO:0007669"/>
    <property type="project" value="InterPro"/>
</dbReference>
<dbReference type="Gene3D" id="3.30.420.10">
    <property type="entry name" value="Ribonuclease H-like superfamily/Ribonuclease H"/>
    <property type="match status" value="1"/>
</dbReference>